<organism evidence="1 2">
    <name type="scientific">Stutzerimonas stutzeri</name>
    <name type="common">Pseudomonas stutzeri</name>
    <dbReference type="NCBI Taxonomy" id="316"/>
    <lineage>
        <taxon>Bacteria</taxon>
        <taxon>Pseudomonadati</taxon>
        <taxon>Pseudomonadota</taxon>
        <taxon>Gammaproteobacteria</taxon>
        <taxon>Pseudomonadales</taxon>
        <taxon>Pseudomonadaceae</taxon>
        <taxon>Stutzerimonas</taxon>
    </lineage>
</organism>
<reference evidence="1 2" key="2">
    <citation type="submission" date="2014-03" db="EMBL/GenBank/DDBJ databases">
        <authorList>
            <person name="Baltrus D."/>
            <person name="Dougherty K."/>
        </authorList>
    </citation>
    <scope>NUCLEOTIDE SEQUENCE</scope>
    <source>
        <strain evidence="1 2">28a24</strain>
    </source>
</reference>
<reference evidence="2" key="1">
    <citation type="journal article" date="2014" name="Genome Announc.">
        <title>Complete Genome Sequence of the Highly Transformable Pseudomonas stutzeri Strain 28a24.</title>
        <authorList>
            <person name="Smith B.A."/>
            <person name="Dougherty K.M."/>
            <person name="Baltrus D.A."/>
        </authorList>
    </citation>
    <scope>NUCLEOTIDE SEQUENCE [LARGE SCALE GENOMIC DNA]</scope>
    <source>
        <strain evidence="2">28a24</strain>
    </source>
</reference>
<evidence type="ECO:0008006" key="3">
    <source>
        <dbReference type="Google" id="ProtNLM"/>
    </source>
</evidence>
<dbReference type="KEGG" id="pstt:CH92_04720"/>
<dbReference type="PATRIC" id="fig|316.77.peg.936"/>
<evidence type="ECO:0000313" key="1">
    <source>
        <dbReference type="EMBL" id="AHL74426.1"/>
    </source>
</evidence>
<dbReference type="EMBL" id="CP007441">
    <property type="protein sequence ID" value="AHL74426.1"/>
    <property type="molecule type" value="Genomic_DNA"/>
</dbReference>
<dbReference type="Pfam" id="PF11006">
    <property type="entry name" value="DUF2845"/>
    <property type="match status" value="1"/>
</dbReference>
<accession>W8RQV7</accession>
<sequence>MPTHTHRAWLLVFTLAAPLSQAETLRCGSQLISTGDRIFEVERKCGQPVQRDLIGHTLGSYARHELVIEEWVYGPNNGMFSILTFEGNRLIRIESRRDH</sequence>
<proteinExistence type="predicted"/>
<name>W8RQV7_STUST</name>
<dbReference type="OrthoDB" id="8906462at2"/>
<protein>
    <recommendedName>
        <fullName evidence="3">DUF2845 domain-containing protein</fullName>
    </recommendedName>
</protein>
<dbReference type="AlphaFoldDB" id="W8RQV7"/>
<dbReference type="Proteomes" id="UP000019522">
    <property type="component" value="Chromosome"/>
</dbReference>
<gene>
    <name evidence="1" type="ORF">CH92_04720</name>
</gene>
<dbReference type="InterPro" id="IPR021268">
    <property type="entry name" value="DUF2845"/>
</dbReference>
<dbReference type="RefSeq" id="WP_025240604.1">
    <property type="nucleotide sequence ID" value="NZ_CP007441.1"/>
</dbReference>
<evidence type="ECO:0000313" key="2">
    <source>
        <dbReference type="Proteomes" id="UP000019522"/>
    </source>
</evidence>